<dbReference type="Gene3D" id="3.30.40.10">
    <property type="entry name" value="Zinc/RING finger domain, C3HC4 (zinc finger)"/>
    <property type="match status" value="1"/>
</dbReference>
<gene>
    <name evidence="11" type="primary">LOC116321208</name>
</gene>
<dbReference type="PROSITE" id="PS50089">
    <property type="entry name" value="ZF_RING_2"/>
    <property type="match status" value="1"/>
</dbReference>
<dbReference type="SMART" id="SM00336">
    <property type="entry name" value="BBOX"/>
    <property type="match status" value="1"/>
</dbReference>
<dbReference type="GO" id="GO:0008270">
    <property type="term" value="F:zinc ion binding"/>
    <property type="evidence" value="ECO:0007669"/>
    <property type="project" value="UniProtKB-KW"/>
</dbReference>
<feature type="domain" description="B box-type" evidence="9">
    <location>
        <begin position="156"/>
        <end position="196"/>
    </location>
</feature>
<dbReference type="InterPro" id="IPR058030">
    <property type="entry name" value="TRIM8/14/16/25/29/45/65_CC"/>
</dbReference>
<dbReference type="Proteomes" id="UP000472276">
    <property type="component" value="Unassembled WGS sequence"/>
</dbReference>
<evidence type="ECO:0000256" key="7">
    <source>
        <dbReference type="SAM" id="Coils"/>
    </source>
</evidence>
<dbReference type="Pfam" id="PF00643">
    <property type="entry name" value="zf-B_box"/>
    <property type="match status" value="1"/>
</dbReference>
<evidence type="ECO:0000256" key="3">
    <source>
        <dbReference type="ARBA" id="ARBA00022771"/>
    </source>
</evidence>
<keyword evidence="3 6" id="KW-0863">Zinc-finger</keyword>
<organism evidence="11 12">
    <name type="scientific">Oreochromis aureus</name>
    <name type="common">Israeli tilapia</name>
    <name type="synonym">Chromis aureus</name>
    <dbReference type="NCBI Taxonomy" id="47969"/>
    <lineage>
        <taxon>Eukaryota</taxon>
        <taxon>Metazoa</taxon>
        <taxon>Chordata</taxon>
        <taxon>Craniata</taxon>
        <taxon>Vertebrata</taxon>
        <taxon>Euteleostomi</taxon>
        <taxon>Actinopterygii</taxon>
        <taxon>Neopterygii</taxon>
        <taxon>Teleostei</taxon>
        <taxon>Neoteleostei</taxon>
        <taxon>Acanthomorphata</taxon>
        <taxon>Ovalentaria</taxon>
        <taxon>Cichlomorphae</taxon>
        <taxon>Cichliformes</taxon>
        <taxon>Cichlidae</taxon>
        <taxon>African cichlids</taxon>
        <taxon>Pseudocrenilabrinae</taxon>
        <taxon>Oreochromini</taxon>
        <taxon>Oreochromis</taxon>
    </lineage>
</organism>
<evidence type="ECO:0000313" key="12">
    <source>
        <dbReference type="Proteomes" id="UP000472276"/>
    </source>
</evidence>
<protein>
    <recommendedName>
        <fullName evidence="13">Tripartite motif containing 25, like</fullName>
    </recommendedName>
</protein>
<dbReference type="InterPro" id="IPR000315">
    <property type="entry name" value="Znf_B-box"/>
</dbReference>
<sequence>MASKQQHQQDEPHGVDLDCIQFSCSVCLDLLKEPVTIHCGHSYCKSCIEDCWDREEEKGEYSCPQCRETFSHRPVLRRNNMLAEVVNKLKSTKPTCPSLVYASPTDVACDFCCGIRIKATMSCLTCLASYCPTHLEPHYSVAVLKKHELVAATVSIQEKMCTKHSKLKELYCEQDEQLVCSLCTVDEHKGHGCVSASALKDKAKNQLALNQSKIQDKVQKKEKELKELSQAEESLKSSALISLNDCDKIFDELISSMQRKQSEVKQLIKVQEKTATAQVEDRQSQLKEEITKLKRTYAELEKASDADDLIYLMQHLSTSWDSPDGSPGAPPQRSFKDITKCLSELKDKLEMSLKETWPRISATVSYVDFSLPPAPSSREELLRYVYPLTLDGTSNYRYLHLICENRRMRPSPGQASAHLGRFTKFPQVLCREGLADRCYWEVEGHARTLSVAVAYKNISRTSDESQFGKNDKSWSLDCTADGFLFCHNNVETKVPGSGLCKIGVFLDYKAGTLCFYRVSDPMVLIHQVQTAFIQPLYPGVGINYEWYDTGVFAQLVKLW</sequence>
<proteinExistence type="predicted"/>
<dbReference type="InterPro" id="IPR043136">
    <property type="entry name" value="B30.2/SPRY_sf"/>
</dbReference>
<keyword evidence="2" id="KW-0479">Metal-binding</keyword>
<keyword evidence="5" id="KW-0391">Immunity</keyword>
<keyword evidence="1" id="KW-0399">Innate immunity</keyword>
<dbReference type="InterPro" id="IPR013083">
    <property type="entry name" value="Znf_RING/FYVE/PHD"/>
</dbReference>
<dbReference type="OMA" id="KRNAYHE"/>
<evidence type="ECO:0000313" key="11">
    <source>
        <dbReference type="Ensembl" id="ENSOABP00000020695.2"/>
    </source>
</evidence>
<dbReference type="Gene3D" id="2.60.120.920">
    <property type="match status" value="1"/>
</dbReference>
<dbReference type="AlphaFoldDB" id="A0A668T114"/>
<dbReference type="RefSeq" id="XP_039465867.1">
    <property type="nucleotide sequence ID" value="XM_039609933.1"/>
</dbReference>
<evidence type="ECO:0000259" key="10">
    <source>
        <dbReference type="PROSITE" id="PS50188"/>
    </source>
</evidence>
<dbReference type="CDD" id="cd19769">
    <property type="entry name" value="Bbox2_TRIM16-like"/>
    <property type="match status" value="1"/>
</dbReference>
<dbReference type="InterPro" id="IPR013320">
    <property type="entry name" value="ConA-like_dom_sf"/>
</dbReference>
<feature type="coiled-coil region" evidence="7">
    <location>
        <begin position="204"/>
        <end position="238"/>
    </location>
</feature>
<dbReference type="Ensembl" id="ENSOABT00000021312.2">
    <property type="protein sequence ID" value="ENSOABP00000020695.2"/>
    <property type="gene ID" value="ENSOABG00000010030.2"/>
</dbReference>
<dbReference type="SMART" id="SM00449">
    <property type="entry name" value="SPRY"/>
    <property type="match status" value="1"/>
</dbReference>
<dbReference type="PANTHER" id="PTHR25465:SF5">
    <property type="entry name" value="E3 UBIQUITIN_ISG15 LIGASE TRIM25-RELATED"/>
    <property type="match status" value="1"/>
</dbReference>
<dbReference type="PROSITE" id="PS50119">
    <property type="entry name" value="ZF_BBOX"/>
    <property type="match status" value="1"/>
</dbReference>
<dbReference type="InterPro" id="IPR003877">
    <property type="entry name" value="SPRY_dom"/>
</dbReference>
<evidence type="ECO:0000259" key="8">
    <source>
        <dbReference type="PROSITE" id="PS50089"/>
    </source>
</evidence>
<dbReference type="Gene3D" id="3.30.160.60">
    <property type="entry name" value="Classic Zinc Finger"/>
    <property type="match status" value="1"/>
</dbReference>
<evidence type="ECO:0000256" key="2">
    <source>
        <dbReference type="ARBA" id="ARBA00022723"/>
    </source>
</evidence>
<evidence type="ECO:0000256" key="1">
    <source>
        <dbReference type="ARBA" id="ARBA00022588"/>
    </source>
</evidence>
<dbReference type="InterPro" id="IPR051051">
    <property type="entry name" value="E3_ubiq-ligase_TRIM/RNF"/>
</dbReference>
<dbReference type="GeneID" id="116321208"/>
<keyword evidence="4" id="KW-0862">Zinc</keyword>
<evidence type="ECO:0000256" key="6">
    <source>
        <dbReference type="PROSITE-ProRule" id="PRU00024"/>
    </source>
</evidence>
<dbReference type="SUPFAM" id="SSF57845">
    <property type="entry name" value="B-box zinc-binding domain"/>
    <property type="match status" value="1"/>
</dbReference>
<dbReference type="InterPro" id="IPR001841">
    <property type="entry name" value="Znf_RING"/>
</dbReference>
<dbReference type="SUPFAM" id="SSF57850">
    <property type="entry name" value="RING/U-box"/>
    <property type="match status" value="1"/>
</dbReference>
<keyword evidence="12" id="KW-1185">Reference proteome</keyword>
<dbReference type="GO" id="GO:0045087">
    <property type="term" value="P:innate immune response"/>
    <property type="evidence" value="ECO:0007669"/>
    <property type="project" value="UniProtKB-KW"/>
</dbReference>
<dbReference type="PROSITE" id="PS00518">
    <property type="entry name" value="ZF_RING_1"/>
    <property type="match status" value="1"/>
</dbReference>
<evidence type="ECO:0000256" key="4">
    <source>
        <dbReference type="ARBA" id="ARBA00022833"/>
    </source>
</evidence>
<evidence type="ECO:0000256" key="5">
    <source>
        <dbReference type="ARBA" id="ARBA00022859"/>
    </source>
</evidence>
<evidence type="ECO:0008006" key="13">
    <source>
        <dbReference type="Google" id="ProtNLM"/>
    </source>
</evidence>
<feature type="domain" description="RING-type" evidence="8">
    <location>
        <begin position="24"/>
        <end position="67"/>
    </location>
</feature>
<feature type="coiled-coil region" evidence="7">
    <location>
        <begin position="276"/>
        <end position="303"/>
    </location>
</feature>
<accession>A0A668T114</accession>
<dbReference type="PROSITE" id="PS50188">
    <property type="entry name" value="B302_SPRY"/>
    <property type="match status" value="1"/>
</dbReference>
<dbReference type="PANTHER" id="PTHR25465">
    <property type="entry name" value="B-BOX DOMAIN CONTAINING"/>
    <property type="match status" value="1"/>
</dbReference>
<dbReference type="InterPro" id="IPR017907">
    <property type="entry name" value="Znf_RING_CS"/>
</dbReference>
<name>A0A668T114_OREAU</name>
<reference evidence="11" key="1">
    <citation type="submission" date="2025-08" db="UniProtKB">
        <authorList>
            <consortium name="Ensembl"/>
        </authorList>
    </citation>
    <scope>IDENTIFICATION</scope>
</reference>
<dbReference type="Pfam" id="PF15227">
    <property type="entry name" value="zf-C3HC4_4"/>
    <property type="match status" value="1"/>
</dbReference>
<dbReference type="Pfam" id="PF25600">
    <property type="entry name" value="TRIM_CC"/>
    <property type="match status" value="1"/>
</dbReference>
<dbReference type="Pfam" id="PF00622">
    <property type="entry name" value="SPRY"/>
    <property type="match status" value="1"/>
</dbReference>
<dbReference type="Gene3D" id="4.10.830.40">
    <property type="match status" value="1"/>
</dbReference>
<dbReference type="SMART" id="SM00184">
    <property type="entry name" value="RING"/>
    <property type="match status" value="1"/>
</dbReference>
<reference evidence="11" key="2">
    <citation type="submission" date="2025-09" db="UniProtKB">
        <authorList>
            <consortium name="Ensembl"/>
        </authorList>
    </citation>
    <scope>IDENTIFICATION</scope>
</reference>
<keyword evidence="7" id="KW-0175">Coiled coil</keyword>
<dbReference type="InterPro" id="IPR001870">
    <property type="entry name" value="B30.2/SPRY"/>
</dbReference>
<evidence type="ECO:0000259" key="9">
    <source>
        <dbReference type="PROSITE" id="PS50119"/>
    </source>
</evidence>
<feature type="domain" description="B30.2/SPRY" evidence="10">
    <location>
        <begin position="368"/>
        <end position="558"/>
    </location>
</feature>
<dbReference type="SUPFAM" id="SSF49899">
    <property type="entry name" value="Concanavalin A-like lectins/glucanases"/>
    <property type="match status" value="1"/>
</dbReference>